<protein>
    <submittedName>
        <fullName evidence="1">Structural protein</fullName>
    </submittedName>
</protein>
<organism evidence="1 2">
    <name type="scientific">Polaribacter phage Danklef_1</name>
    <dbReference type="NCBI Taxonomy" id="2745646"/>
    <lineage>
        <taxon>Viruses</taxon>
        <taxon>Duplodnaviria</taxon>
        <taxon>Heunggongvirae</taxon>
        <taxon>Uroviricota</taxon>
        <taxon>Caudoviricetes</taxon>
        <taxon>Forsetiviridae</taxon>
        <taxon>Freyavirus</taxon>
        <taxon>Freyavirus danklef</taxon>
    </lineage>
</organism>
<gene>
    <name evidence="1" type="ORF">Danklef1_7</name>
</gene>
<dbReference type="EMBL" id="MT732458">
    <property type="protein sequence ID" value="QQV90554.1"/>
    <property type="molecule type" value="Genomic_DNA"/>
</dbReference>
<dbReference type="Proteomes" id="UP000693794">
    <property type="component" value="Segment"/>
</dbReference>
<accession>A0A8E4ZFG5</accession>
<proteinExistence type="predicted"/>
<evidence type="ECO:0000313" key="2">
    <source>
        <dbReference type="Proteomes" id="UP000693794"/>
    </source>
</evidence>
<sequence length="194" mass="22347">MITSSLYFNGSIFIDNTSSIHPNSEELGLGAKLESFIQEYEPDVLIKCLGYSLYKEFMDQFSEDYTLNESAHQKWKDLLNGKEYQVNGISYSWRGLIYEEGGFDKSLISFYVYSKYIKRDFLGVGIQSEKTKETIPNPSIIYIEAYNEFVNLTVTGKNGLVSLYQFLKDMNSISANTYANWSPTDFCKMNRFSL</sequence>
<evidence type="ECO:0000313" key="1">
    <source>
        <dbReference type="EMBL" id="QQV90554.1"/>
    </source>
</evidence>
<reference evidence="1" key="1">
    <citation type="submission" date="2020-07" db="EMBL/GenBank/DDBJ databases">
        <title>Highly diverse flavobacterial phages as mortality factor during North Sea spring blooms.</title>
        <authorList>
            <person name="Bartlau N."/>
            <person name="Wichels A."/>
            <person name="Krohne G."/>
            <person name="Adriaenssens E.M."/>
            <person name="Heins A."/>
            <person name="Fuchs B.M."/>
            <person name="Amann R."/>
            <person name="Moraru C."/>
        </authorList>
    </citation>
    <scope>NUCLEOTIDE SEQUENCE</scope>
</reference>
<name>A0A8E4ZFG5_9CAUD</name>
<keyword evidence="2" id="KW-1185">Reference proteome</keyword>